<dbReference type="SUPFAM" id="SSF81321">
    <property type="entry name" value="Family A G protein-coupled receptor-like"/>
    <property type="match status" value="1"/>
</dbReference>
<protein>
    <submittedName>
        <fullName evidence="12">G_PROTEIN_RECEP_F1_2 domain-containing protein</fullName>
    </submittedName>
</protein>
<dbReference type="GO" id="GO:0005886">
    <property type="term" value="C:plasma membrane"/>
    <property type="evidence" value="ECO:0007669"/>
    <property type="project" value="UniProtKB-SubCell"/>
</dbReference>
<dbReference type="GO" id="GO:0004930">
    <property type="term" value="F:G protein-coupled receptor activity"/>
    <property type="evidence" value="ECO:0007669"/>
    <property type="project" value="UniProtKB-KW"/>
</dbReference>
<feature type="transmembrane region" description="Helical" evidence="9">
    <location>
        <begin position="20"/>
        <end position="38"/>
    </location>
</feature>
<evidence type="ECO:0000313" key="11">
    <source>
        <dbReference type="Proteomes" id="UP000036681"/>
    </source>
</evidence>
<dbReference type="Proteomes" id="UP000036681">
    <property type="component" value="Unplaced"/>
</dbReference>
<feature type="transmembrane region" description="Helical" evidence="9">
    <location>
        <begin position="182"/>
        <end position="200"/>
    </location>
</feature>
<feature type="transmembrane region" description="Helical" evidence="9">
    <location>
        <begin position="145"/>
        <end position="170"/>
    </location>
</feature>
<dbReference type="InterPro" id="IPR017452">
    <property type="entry name" value="GPCR_Rhodpsn_7TM"/>
</dbReference>
<dbReference type="AlphaFoldDB" id="A0A0M3HGY0"/>
<sequence>MRPRKEVLGKFVNLTSETAFRSGGLLTGTLHLLALAICHFLTTTKPFNHEKILSRQKTYVVVVLIWIVPPLAFVAYFSAWPNQGYRIENCAVVSFYDNLYFRLVVSCFIISLMLATGLLYWKLLKKLNEVRTKAQSSSNAWKRRTVATSGLIFGTFLIGWLPASVLYVLTAVGMPLHNVQSIWLNIVALTSLVLIMVKTLTNPVIYATSEDNSEMEASVVAVDCCFNEPVMVC</sequence>
<keyword evidence="5" id="KW-0297">G-protein coupled receptor</keyword>
<feature type="domain" description="G-protein coupled receptors family 1 profile" evidence="10">
    <location>
        <begin position="32"/>
        <end position="206"/>
    </location>
</feature>
<evidence type="ECO:0000256" key="9">
    <source>
        <dbReference type="SAM" id="Phobius"/>
    </source>
</evidence>
<evidence type="ECO:0000256" key="1">
    <source>
        <dbReference type="ARBA" id="ARBA00004651"/>
    </source>
</evidence>
<proteinExistence type="predicted"/>
<feature type="transmembrane region" description="Helical" evidence="9">
    <location>
        <begin position="59"/>
        <end position="79"/>
    </location>
</feature>
<name>A0A0M3HGY0_ASCLU</name>
<evidence type="ECO:0000256" key="2">
    <source>
        <dbReference type="ARBA" id="ARBA00022475"/>
    </source>
</evidence>
<dbReference type="WBParaSite" id="ALUE_0000077501-mRNA-1">
    <property type="protein sequence ID" value="ALUE_0000077501-mRNA-1"/>
    <property type="gene ID" value="ALUE_0000077501"/>
</dbReference>
<keyword evidence="3 9" id="KW-0812">Transmembrane</keyword>
<keyword evidence="8" id="KW-0807">Transducer</keyword>
<evidence type="ECO:0000256" key="5">
    <source>
        <dbReference type="ARBA" id="ARBA00023040"/>
    </source>
</evidence>
<reference evidence="12" key="1">
    <citation type="submission" date="2017-02" db="UniProtKB">
        <authorList>
            <consortium name="WormBaseParasite"/>
        </authorList>
    </citation>
    <scope>IDENTIFICATION</scope>
</reference>
<dbReference type="Gene3D" id="1.20.1070.10">
    <property type="entry name" value="Rhodopsin 7-helix transmembrane proteins"/>
    <property type="match status" value="1"/>
</dbReference>
<dbReference type="InterPro" id="IPR000276">
    <property type="entry name" value="GPCR_Rhodpsn"/>
</dbReference>
<dbReference type="Pfam" id="PF00001">
    <property type="entry name" value="7tm_1"/>
    <property type="match status" value="1"/>
</dbReference>
<dbReference type="PANTHER" id="PTHR24249">
    <property type="entry name" value="HISTAMINE RECEPTOR-RELATED G-PROTEIN COUPLED RECEPTOR"/>
    <property type="match status" value="1"/>
</dbReference>
<accession>A0A0M3HGY0</accession>
<evidence type="ECO:0000256" key="8">
    <source>
        <dbReference type="ARBA" id="ARBA00023224"/>
    </source>
</evidence>
<comment type="subcellular location">
    <subcellularLocation>
        <location evidence="1">Cell membrane</location>
        <topology evidence="1">Multi-pass membrane protein</topology>
    </subcellularLocation>
</comment>
<feature type="transmembrane region" description="Helical" evidence="9">
    <location>
        <begin position="99"/>
        <end position="124"/>
    </location>
</feature>
<evidence type="ECO:0000256" key="6">
    <source>
        <dbReference type="ARBA" id="ARBA00023136"/>
    </source>
</evidence>
<evidence type="ECO:0000313" key="12">
    <source>
        <dbReference type="WBParaSite" id="ALUE_0000077501-mRNA-1"/>
    </source>
</evidence>
<keyword evidence="6 9" id="KW-0472">Membrane</keyword>
<evidence type="ECO:0000256" key="3">
    <source>
        <dbReference type="ARBA" id="ARBA00022692"/>
    </source>
</evidence>
<keyword evidence="2" id="KW-1003">Cell membrane</keyword>
<dbReference type="InterPro" id="IPR050569">
    <property type="entry name" value="TAAR"/>
</dbReference>
<keyword evidence="11" id="KW-1185">Reference proteome</keyword>
<organism evidence="11 12">
    <name type="scientific">Ascaris lumbricoides</name>
    <name type="common">Giant roundworm</name>
    <dbReference type="NCBI Taxonomy" id="6252"/>
    <lineage>
        <taxon>Eukaryota</taxon>
        <taxon>Metazoa</taxon>
        <taxon>Ecdysozoa</taxon>
        <taxon>Nematoda</taxon>
        <taxon>Chromadorea</taxon>
        <taxon>Rhabditida</taxon>
        <taxon>Spirurina</taxon>
        <taxon>Ascaridomorpha</taxon>
        <taxon>Ascaridoidea</taxon>
        <taxon>Ascarididae</taxon>
        <taxon>Ascaris</taxon>
    </lineage>
</organism>
<dbReference type="CDD" id="cd00637">
    <property type="entry name" value="7tm_classA_rhodopsin-like"/>
    <property type="match status" value="1"/>
</dbReference>
<dbReference type="PROSITE" id="PS50262">
    <property type="entry name" value="G_PROTEIN_RECEP_F1_2"/>
    <property type="match status" value="1"/>
</dbReference>
<evidence type="ECO:0000259" key="10">
    <source>
        <dbReference type="PROSITE" id="PS50262"/>
    </source>
</evidence>
<evidence type="ECO:0000256" key="4">
    <source>
        <dbReference type="ARBA" id="ARBA00022989"/>
    </source>
</evidence>
<dbReference type="PANTHER" id="PTHR24249:SF418">
    <property type="entry name" value="G-PROTEIN COUPLED RECEPTORS FAMILY 1 PROFILE DOMAIN-CONTAINING PROTEIN"/>
    <property type="match status" value="1"/>
</dbReference>
<keyword evidence="7" id="KW-0675">Receptor</keyword>
<keyword evidence="4 9" id="KW-1133">Transmembrane helix</keyword>
<evidence type="ECO:0000256" key="7">
    <source>
        <dbReference type="ARBA" id="ARBA00023170"/>
    </source>
</evidence>